<dbReference type="PANTHER" id="PTHR11409:SF43">
    <property type="entry name" value="ADENOSINE DEAMINASE"/>
    <property type="match status" value="1"/>
</dbReference>
<keyword evidence="5" id="KW-0378">Hydrolase</keyword>
<dbReference type="PANTHER" id="PTHR11409">
    <property type="entry name" value="ADENOSINE DEAMINASE"/>
    <property type="match status" value="1"/>
</dbReference>
<reference evidence="8" key="1">
    <citation type="submission" date="2020-04" db="EMBL/GenBank/DDBJ databases">
        <authorList>
            <person name="Alioto T."/>
            <person name="Alioto T."/>
            <person name="Gomez Garrido J."/>
        </authorList>
    </citation>
    <scope>NUCLEOTIDE SEQUENCE</scope>
    <source>
        <strain evidence="8">A484AB</strain>
    </source>
</reference>
<evidence type="ECO:0000256" key="2">
    <source>
        <dbReference type="ARBA" id="ARBA00006676"/>
    </source>
</evidence>
<dbReference type="InterPro" id="IPR001365">
    <property type="entry name" value="A_deaminase_dom"/>
</dbReference>
<evidence type="ECO:0000313" key="8">
    <source>
        <dbReference type="EMBL" id="CAB4041428.1"/>
    </source>
</evidence>
<dbReference type="Pfam" id="PF00962">
    <property type="entry name" value="A_deaminase"/>
    <property type="match status" value="1"/>
</dbReference>
<dbReference type="GO" id="GO:0005829">
    <property type="term" value="C:cytosol"/>
    <property type="evidence" value="ECO:0007669"/>
    <property type="project" value="TreeGrafter"/>
</dbReference>
<evidence type="ECO:0000256" key="3">
    <source>
        <dbReference type="ARBA" id="ARBA00012784"/>
    </source>
</evidence>
<dbReference type="GO" id="GO:0060169">
    <property type="term" value="P:negative regulation of adenosine receptor signaling pathway"/>
    <property type="evidence" value="ECO:0007669"/>
    <property type="project" value="TreeGrafter"/>
</dbReference>
<dbReference type="Gene3D" id="3.20.20.140">
    <property type="entry name" value="Metal-dependent hydrolases"/>
    <property type="match status" value="1"/>
</dbReference>
<keyword evidence="6" id="KW-0862">Zinc</keyword>
<evidence type="ECO:0000256" key="4">
    <source>
        <dbReference type="ARBA" id="ARBA00022723"/>
    </source>
</evidence>
<dbReference type="GO" id="GO:0046103">
    <property type="term" value="P:inosine biosynthetic process"/>
    <property type="evidence" value="ECO:0007669"/>
    <property type="project" value="TreeGrafter"/>
</dbReference>
<evidence type="ECO:0000313" key="9">
    <source>
        <dbReference type="Proteomes" id="UP001152795"/>
    </source>
</evidence>
<protein>
    <recommendedName>
        <fullName evidence="3">adenosine deaminase</fullName>
        <ecNumber evidence="3">3.5.4.4</ecNumber>
    </recommendedName>
</protein>
<name>A0A6S7KCD6_PARCT</name>
<dbReference type="GO" id="GO:0009897">
    <property type="term" value="C:external side of plasma membrane"/>
    <property type="evidence" value="ECO:0007669"/>
    <property type="project" value="TreeGrafter"/>
</dbReference>
<evidence type="ECO:0000259" key="7">
    <source>
        <dbReference type="Pfam" id="PF00962"/>
    </source>
</evidence>
<proteinExistence type="inferred from homology"/>
<dbReference type="InterPro" id="IPR006330">
    <property type="entry name" value="Ado/ade_deaminase"/>
</dbReference>
<sequence length="257" mass="28934">MRCDLGMGESSDIKLIDILLDYESSMFTKRDIPLPAYDAKNLEDYVSLKEPKSLTDFLHCFSHFLPVLRGDPEALERIAYEFCEDIANNGVLYCETRYCPHLLANCGVDGVQCNGSTEQNCSPRKVVESVCKGIERGCKDFGVKVRTILCCMRHRPDWSLEMVDLCEEFRNHNVVGLDIAGDESMGEIPAIKEHIMAFQRAQELGIPRTVHAGEAGPAASVHEAIFLLHANRIGHGYHVLQDPELYKLVIEKQIHLE</sequence>
<dbReference type="GO" id="GO:0004000">
    <property type="term" value="F:adenosine deaminase activity"/>
    <property type="evidence" value="ECO:0007669"/>
    <property type="project" value="UniProtKB-ARBA"/>
</dbReference>
<organism evidence="8 9">
    <name type="scientific">Paramuricea clavata</name>
    <name type="common">Red gorgonian</name>
    <name type="synonym">Violescent sea-whip</name>
    <dbReference type="NCBI Taxonomy" id="317549"/>
    <lineage>
        <taxon>Eukaryota</taxon>
        <taxon>Metazoa</taxon>
        <taxon>Cnidaria</taxon>
        <taxon>Anthozoa</taxon>
        <taxon>Octocorallia</taxon>
        <taxon>Malacalcyonacea</taxon>
        <taxon>Plexauridae</taxon>
        <taxon>Paramuricea</taxon>
    </lineage>
</organism>
<dbReference type="EC" id="3.5.4.4" evidence="3"/>
<evidence type="ECO:0000256" key="6">
    <source>
        <dbReference type="ARBA" id="ARBA00022833"/>
    </source>
</evidence>
<dbReference type="InterPro" id="IPR032466">
    <property type="entry name" value="Metal_Hydrolase"/>
</dbReference>
<accession>A0A6S7KCD6</accession>
<dbReference type="AlphaFoldDB" id="A0A6S7KCD6"/>
<feature type="non-terminal residue" evidence="8">
    <location>
        <position position="1"/>
    </location>
</feature>
<keyword evidence="4" id="KW-0479">Metal-binding</keyword>
<comment type="similarity">
    <text evidence="2">Belongs to the metallo-dependent hydrolases superfamily. Adenosine and AMP deaminases family.</text>
</comment>
<comment type="cofactor">
    <cofactor evidence="1">
        <name>Zn(2+)</name>
        <dbReference type="ChEBI" id="CHEBI:29105"/>
    </cofactor>
</comment>
<dbReference type="GO" id="GO:0006154">
    <property type="term" value="P:adenosine catabolic process"/>
    <property type="evidence" value="ECO:0007669"/>
    <property type="project" value="TreeGrafter"/>
</dbReference>
<evidence type="ECO:0000256" key="1">
    <source>
        <dbReference type="ARBA" id="ARBA00001947"/>
    </source>
</evidence>
<dbReference type="GO" id="GO:0043103">
    <property type="term" value="P:hypoxanthine salvage"/>
    <property type="evidence" value="ECO:0007669"/>
    <property type="project" value="TreeGrafter"/>
</dbReference>
<comment type="caution">
    <text evidence="8">The sequence shown here is derived from an EMBL/GenBank/DDBJ whole genome shotgun (WGS) entry which is preliminary data.</text>
</comment>
<keyword evidence="9" id="KW-1185">Reference proteome</keyword>
<feature type="domain" description="Adenosine deaminase" evidence="7">
    <location>
        <begin position="28"/>
        <end position="257"/>
    </location>
</feature>
<dbReference type="OrthoDB" id="272271at2759"/>
<evidence type="ECO:0000256" key="5">
    <source>
        <dbReference type="ARBA" id="ARBA00022801"/>
    </source>
</evidence>
<dbReference type="Proteomes" id="UP001152795">
    <property type="component" value="Unassembled WGS sequence"/>
</dbReference>
<dbReference type="EMBL" id="CACRXK020028300">
    <property type="protein sequence ID" value="CAB4041428.1"/>
    <property type="molecule type" value="Genomic_DNA"/>
</dbReference>
<dbReference type="SUPFAM" id="SSF51556">
    <property type="entry name" value="Metallo-dependent hydrolases"/>
    <property type="match status" value="1"/>
</dbReference>
<gene>
    <name evidence="8" type="ORF">PACLA_8A035471</name>
</gene>
<dbReference type="GO" id="GO:0046872">
    <property type="term" value="F:metal ion binding"/>
    <property type="evidence" value="ECO:0007669"/>
    <property type="project" value="UniProtKB-KW"/>
</dbReference>